<dbReference type="EMBL" id="MKHE01000001">
    <property type="protein sequence ID" value="OWK17844.1"/>
    <property type="molecule type" value="Genomic_DNA"/>
</dbReference>
<keyword evidence="2" id="KW-1185">Reference proteome</keyword>
<sequence length="48" mass="5916">MSIHWCCTRNSDCYELQVIFQKHGTGSPICFRCFSWCYKQSRKNWWCF</sequence>
<proteinExistence type="predicted"/>
<comment type="caution">
    <text evidence="1">The sequence shown here is derived from an EMBL/GenBank/DDBJ whole genome shotgun (WGS) entry which is preliminary data.</text>
</comment>
<dbReference type="AlphaFoldDB" id="A0A212DI83"/>
<name>A0A212DI83_CEREH</name>
<dbReference type="Proteomes" id="UP000242450">
    <property type="component" value="Chromosome 1"/>
</dbReference>
<evidence type="ECO:0000313" key="2">
    <source>
        <dbReference type="Proteomes" id="UP000242450"/>
    </source>
</evidence>
<organism evidence="1 2">
    <name type="scientific">Cervus elaphus hippelaphus</name>
    <name type="common">European red deer</name>
    <dbReference type="NCBI Taxonomy" id="46360"/>
    <lineage>
        <taxon>Eukaryota</taxon>
        <taxon>Metazoa</taxon>
        <taxon>Chordata</taxon>
        <taxon>Craniata</taxon>
        <taxon>Vertebrata</taxon>
        <taxon>Euteleostomi</taxon>
        <taxon>Mammalia</taxon>
        <taxon>Eutheria</taxon>
        <taxon>Laurasiatheria</taxon>
        <taxon>Artiodactyla</taxon>
        <taxon>Ruminantia</taxon>
        <taxon>Pecora</taxon>
        <taxon>Cervidae</taxon>
        <taxon>Cervinae</taxon>
        <taxon>Cervus</taxon>
    </lineage>
</organism>
<gene>
    <name evidence="1" type="ORF">Celaphus_00008864</name>
</gene>
<reference evidence="1 2" key="1">
    <citation type="journal article" date="2018" name="Mol. Genet. Genomics">
        <title>The red deer Cervus elaphus genome CerEla1.0: sequencing, annotating, genes, and chromosomes.</title>
        <authorList>
            <person name="Bana N.A."/>
            <person name="Nyiri A."/>
            <person name="Nagy J."/>
            <person name="Frank K."/>
            <person name="Nagy T."/>
            <person name="Steger V."/>
            <person name="Schiller M."/>
            <person name="Lakatos P."/>
            <person name="Sugar L."/>
            <person name="Horn P."/>
            <person name="Barta E."/>
            <person name="Orosz L."/>
        </authorList>
    </citation>
    <scope>NUCLEOTIDE SEQUENCE [LARGE SCALE GENOMIC DNA]</scope>
    <source>
        <strain evidence="1">Hungarian</strain>
    </source>
</reference>
<accession>A0A212DI83</accession>
<evidence type="ECO:0000313" key="1">
    <source>
        <dbReference type="EMBL" id="OWK17844.1"/>
    </source>
</evidence>
<protein>
    <submittedName>
        <fullName evidence="1">Uncharacterized protein</fullName>
    </submittedName>
</protein>